<protein>
    <submittedName>
        <fullName evidence="2">Uncharacterized protein</fullName>
    </submittedName>
</protein>
<dbReference type="Proteomes" id="UP000054078">
    <property type="component" value="Unassembled WGS sequence"/>
</dbReference>
<evidence type="ECO:0000313" key="3">
    <source>
        <dbReference type="Proteomes" id="UP000054078"/>
    </source>
</evidence>
<dbReference type="SUPFAM" id="SSF48452">
    <property type="entry name" value="TPR-like"/>
    <property type="match status" value="1"/>
</dbReference>
<name>A0A117J492_TRASO</name>
<dbReference type="AlphaFoldDB" id="A0A117J492"/>
<dbReference type="STRING" id="1299998.AUL39_06155"/>
<dbReference type="Gene3D" id="1.25.40.10">
    <property type="entry name" value="Tetratricopeptide repeat domain"/>
    <property type="match status" value="1"/>
</dbReference>
<comment type="caution">
    <text evidence="2">The sequence shown here is derived from an EMBL/GenBank/DDBJ whole genome shotgun (WGS) entry which is preliminary data.</text>
</comment>
<evidence type="ECO:0000256" key="1">
    <source>
        <dbReference type="SAM" id="MobiDB-lite"/>
    </source>
</evidence>
<reference evidence="2 3" key="1">
    <citation type="submission" date="2015-12" db="EMBL/GenBank/DDBJ databases">
        <title>Draft Genome Sequence of Olsenella scatoligenes SK9K4T; a Producer of 3-Methylindole- (skatole) and 4-Methylphenol- (p-cresol) Isolated from Pig Feces.</title>
        <authorList>
            <person name="Li X."/>
            <person name="Borg B."/>
            <person name="Canibe N."/>
        </authorList>
    </citation>
    <scope>NUCLEOTIDE SEQUENCE [LARGE SCALE GENOMIC DNA]</scope>
    <source>
        <strain evidence="2 3">SK9K4</strain>
    </source>
</reference>
<dbReference type="OrthoDB" id="3185166at2"/>
<dbReference type="RefSeq" id="WP_059054708.1">
    <property type="nucleotide sequence ID" value="NZ_LOJF01000009.1"/>
</dbReference>
<feature type="region of interest" description="Disordered" evidence="1">
    <location>
        <begin position="26"/>
        <end position="47"/>
    </location>
</feature>
<accession>A0A117J492</accession>
<keyword evidence="3" id="KW-1185">Reference proteome</keyword>
<dbReference type="EMBL" id="LOJF01000009">
    <property type="protein sequence ID" value="KUH58559.1"/>
    <property type="molecule type" value="Genomic_DNA"/>
</dbReference>
<sequence length="782" mass="85408">MEETDDERWPHWTRDFTQALSHAFGRQPAPTDEASLHAGGSDTPTANQSLGARFAAAVDAARPRVTSTLDIDVLSQRLMASDDPLSDLGLVVADIRSRQRDAQNGDTGSIIVPASASNGALPPSNLEVFLADALDDAGLLAPDVAMPSVSAVRPHTSRLFYLRVNDPELSYAAKLRVLRIEAALNAALLASAFFENADDVPTGELVRFRQRVAASVTSQIPTIADGLPTREEERPNGEWAVRKGISTGIEHFQVPYRLQASFRTNVADGDVALVVDLTPPSIMPAHVWVDDMGIVPSTPEMRRRAATDYNLRIGILLAACAFRCSPCLQRAWVAGTVDTPNSHDCYYSVCFDRDGFSRIPLTGSFDPVQTYQSFDATIAEQDGQLSPVRQSFSLESERFCPARRYDSVELSQRVLADPFAKALGAKQVSQLGIVEESKRTEVASQIARRLSSSTEENVRAIMELAGNDEDTTVKDAARRCVGKLIDGTLAEDDPQAIQDEFINGDALTVAVEKAKEQLSQRDASGALSTTLDALKPLEEGHAFEDDATVEWRAFGSYVDRVLYNRLLWDGFHETRLAPDAYLEAQLVVSVAALAQGQMSVATERARRAVEVAPMSIHSRLQLAQCLDAEGRTDDAMVEVGHLLELAHDPEGVGLGYFRMASYEWNRQDVRAARACYQRALSFMPGVATQMASQLSAIVLQLQGAATSSEPLSEDQVRAALAARDIAIAPTEEVSDVFFEGMRASLDAEIFPVAREFMTILGLMTHDDVYYGMLRSIEDEPDH</sequence>
<dbReference type="InterPro" id="IPR011990">
    <property type="entry name" value="TPR-like_helical_dom_sf"/>
</dbReference>
<evidence type="ECO:0000313" key="2">
    <source>
        <dbReference type="EMBL" id="KUH58559.1"/>
    </source>
</evidence>
<gene>
    <name evidence="2" type="ORF">AUL39_06155</name>
</gene>
<organism evidence="2 3">
    <name type="scientific">Tractidigestivibacter scatoligenes</name>
    <name type="common">Olsenella scatoligenes</name>
    <dbReference type="NCBI Taxonomy" id="1299998"/>
    <lineage>
        <taxon>Bacteria</taxon>
        <taxon>Bacillati</taxon>
        <taxon>Actinomycetota</taxon>
        <taxon>Coriobacteriia</taxon>
        <taxon>Coriobacteriales</taxon>
        <taxon>Atopobiaceae</taxon>
        <taxon>Tractidigestivibacter</taxon>
    </lineage>
</organism>
<proteinExistence type="predicted"/>